<evidence type="ECO:0000313" key="4">
    <source>
        <dbReference type="EMBL" id="MBC5660487.1"/>
    </source>
</evidence>
<comment type="similarity">
    <text evidence="1">Belongs to the P-Pant transferase superfamily. Gsp/Sfp/HetI/AcpT family.</text>
</comment>
<proteinExistence type="inferred from homology"/>
<gene>
    <name evidence="4" type="ORF">H8S44_11995</name>
</gene>
<dbReference type="AlphaFoldDB" id="A0A923RMM8"/>
<dbReference type="Pfam" id="PF01648">
    <property type="entry name" value="ACPS"/>
    <property type="match status" value="1"/>
</dbReference>
<evidence type="ECO:0000256" key="1">
    <source>
        <dbReference type="ARBA" id="ARBA00010990"/>
    </source>
</evidence>
<protein>
    <submittedName>
        <fullName evidence="4">4'-phosphopantetheinyl transferase superfamily protein</fullName>
    </submittedName>
</protein>
<sequence>MTEIRLARTAPGEDPSTAARRLLTSALETEYGIPASAFQVEKDEKGKPYLAGYSHIHISISHSGPYIACAFGERPVGVDVEMWKTHPKWRRIVDKLHSREREELLQSCGGVISGDTEEPVREFCGLWVRKESFLKAIGEGLRVPLDLFDTTGEWVEQELSPERWRLWQYEPEEGCSLAVCMVGDDGTEPHLQLDLFSGV</sequence>
<dbReference type="GO" id="GO:0008897">
    <property type="term" value="F:holo-[acyl-carrier-protein] synthase activity"/>
    <property type="evidence" value="ECO:0007669"/>
    <property type="project" value="InterPro"/>
</dbReference>
<feature type="domain" description="4'-phosphopantetheinyl transferase" evidence="3">
    <location>
        <begin position="75"/>
        <end position="151"/>
    </location>
</feature>
<comment type="caution">
    <text evidence="4">The sequence shown here is derived from an EMBL/GenBank/DDBJ whole genome shotgun (WGS) entry which is preliminary data.</text>
</comment>
<evidence type="ECO:0000313" key="5">
    <source>
        <dbReference type="Proteomes" id="UP000649345"/>
    </source>
</evidence>
<dbReference type="Gene3D" id="3.90.470.20">
    <property type="entry name" value="4'-phosphopantetheinyl transferase domain"/>
    <property type="match status" value="2"/>
</dbReference>
<keyword evidence="2 4" id="KW-0808">Transferase</keyword>
<dbReference type="EMBL" id="JACOOR010000007">
    <property type="protein sequence ID" value="MBC5660487.1"/>
    <property type="molecule type" value="Genomic_DNA"/>
</dbReference>
<evidence type="ECO:0000259" key="3">
    <source>
        <dbReference type="Pfam" id="PF01648"/>
    </source>
</evidence>
<accession>A0A923RMM8</accession>
<evidence type="ECO:0000256" key="2">
    <source>
        <dbReference type="ARBA" id="ARBA00022679"/>
    </source>
</evidence>
<dbReference type="RefSeq" id="WP_186873678.1">
    <property type="nucleotide sequence ID" value="NZ_JACOOR010000007.1"/>
</dbReference>
<dbReference type="InterPro" id="IPR008278">
    <property type="entry name" value="4-PPantetheinyl_Trfase_dom"/>
</dbReference>
<dbReference type="PANTHER" id="PTHR12215:SF10">
    <property type="entry name" value="L-AMINOADIPATE-SEMIALDEHYDE DEHYDROGENASE-PHOSPHOPANTETHEINYL TRANSFERASE"/>
    <property type="match status" value="1"/>
</dbReference>
<dbReference type="InterPro" id="IPR050559">
    <property type="entry name" value="P-Pant_transferase_sf"/>
</dbReference>
<organism evidence="4 5">
    <name type="scientific">Anaerosacchariphilus hominis</name>
    <dbReference type="NCBI Taxonomy" id="2763017"/>
    <lineage>
        <taxon>Bacteria</taxon>
        <taxon>Bacillati</taxon>
        <taxon>Bacillota</taxon>
        <taxon>Clostridia</taxon>
        <taxon>Lachnospirales</taxon>
        <taxon>Lachnospiraceae</taxon>
        <taxon>Anaerosacchariphilus</taxon>
    </lineage>
</organism>
<dbReference type="InterPro" id="IPR037143">
    <property type="entry name" value="4-PPantetheinyl_Trfase_dom_sf"/>
</dbReference>
<dbReference type="SUPFAM" id="SSF56214">
    <property type="entry name" value="4'-phosphopantetheinyl transferase"/>
    <property type="match status" value="2"/>
</dbReference>
<dbReference type="GO" id="GO:0005829">
    <property type="term" value="C:cytosol"/>
    <property type="evidence" value="ECO:0007669"/>
    <property type="project" value="TreeGrafter"/>
</dbReference>
<dbReference type="PANTHER" id="PTHR12215">
    <property type="entry name" value="PHOSPHOPANTETHEINE TRANSFERASE"/>
    <property type="match status" value="1"/>
</dbReference>
<keyword evidence="5" id="KW-1185">Reference proteome</keyword>
<dbReference type="GO" id="GO:0000287">
    <property type="term" value="F:magnesium ion binding"/>
    <property type="evidence" value="ECO:0007669"/>
    <property type="project" value="InterPro"/>
</dbReference>
<dbReference type="GO" id="GO:0019878">
    <property type="term" value="P:lysine biosynthetic process via aminoadipic acid"/>
    <property type="evidence" value="ECO:0007669"/>
    <property type="project" value="TreeGrafter"/>
</dbReference>
<name>A0A923RMM8_9FIRM</name>
<reference evidence="4" key="1">
    <citation type="submission" date="2020-08" db="EMBL/GenBank/DDBJ databases">
        <title>Genome public.</title>
        <authorList>
            <person name="Liu C."/>
            <person name="Sun Q."/>
        </authorList>
    </citation>
    <scope>NUCLEOTIDE SEQUENCE</scope>
    <source>
        <strain evidence="4">NSJ-68</strain>
    </source>
</reference>
<dbReference type="Proteomes" id="UP000649345">
    <property type="component" value="Unassembled WGS sequence"/>
</dbReference>